<evidence type="ECO:0000256" key="9">
    <source>
        <dbReference type="ARBA" id="ARBA00023239"/>
    </source>
</evidence>
<evidence type="ECO:0000256" key="2">
    <source>
        <dbReference type="ARBA" id="ARBA00022485"/>
    </source>
</evidence>
<keyword evidence="2 10" id="KW-0004">4Fe-4S</keyword>
<keyword evidence="5 10" id="KW-0862">Zinc</keyword>
<dbReference type="PANTHER" id="PTHR30557:SF1">
    <property type="entry name" value="PHOSPHOMETHYLPYRIMIDINE SYNTHASE, CHLOROPLASTIC"/>
    <property type="match status" value="1"/>
</dbReference>
<dbReference type="SFLD" id="SFLDS00113">
    <property type="entry name" value="Radical_SAM_Phosphomethylpyrim"/>
    <property type="match status" value="1"/>
</dbReference>
<keyword evidence="12" id="KW-1185">Reference proteome</keyword>
<dbReference type="GO" id="GO:0070284">
    <property type="term" value="F:phosphomethylpyrimidine synthase activity"/>
    <property type="evidence" value="ECO:0007669"/>
    <property type="project" value="UniProtKB-EC"/>
</dbReference>
<comment type="similarity">
    <text evidence="10">Belongs to the ThiC family.</text>
</comment>
<dbReference type="SFLD" id="SFLDG01114">
    <property type="entry name" value="phosphomethylpyrimidine_syntha"/>
    <property type="match status" value="1"/>
</dbReference>
<dbReference type="EC" id="4.1.99.17" evidence="10"/>
<accession>A0A7R6PLI0</accession>
<keyword evidence="6 10" id="KW-0784">Thiamine biosynthesis</keyword>
<evidence type="ECO:0000256" key="7">
    <source>
        <dbReference type="ARBA" id="ARBA00023004"/>
    </source>
</evidence>
<feature type="binding site" evidence="10">
    <location>
        <position position="273"/>
    </location>
    <ligand>
        <name>substrate</name>
    </ligand>
</feature>
<sequence length="434" mass="47960">MVDRKEKDMSIIEQLRKGNIPDVLKKVAELENVHLDHIVSGILEGTIVVPHNNLKTLDKPCAIGKGLRIKVNANIGTSQDHEDIEEELEKLKIAVKYGADAVMDLSTGDKARDTRLQVVKNSPVPVGTVPVYEAFLKAGKHKGTIMRLTADDIFDAIEQHGKDGVDFITVHCGITMESVERMRKQGRLADVVSRGGSLLIEWMVLNEKENPLYQYFDRLLEICKKYEMTISLGDGMRPGAIEDATDRAQIQELIILGELAQYAVENGVQVMIEGPGHVPLDQVETNMKIQKSLCNNAPFYVLGPIVTDVAPGYDHITAAIGGAVAAMSGADFLCYVTPAEHLRLPTVDDVKVGVIASKIAAHAADIAKGIPGAKEWDYRMSKYRKELNWEGMFKECIDEETARKMRGEIEPQNENVCSMCGEFCALKTLNDVFK</sequence>
<dbReference type="UniPathway" id="UPA00060"/>
<dbReference type="PANTHER" id="PTHR30557">
    <property type="entry name" value="THIAMINE BIOSYNTHESIS PROTEIN THIC"/>
    <property type="match status" value="1"/>
</dbReference>
<evidence type="ECO:0000313" key="11">
    <source>
        <dbReference type="EMBL" id="BBB31778.1"/>
    </source>
</evidence>
<comment type="function">
    <text evidence="1 10">Catalyzes the synthesis of the hydroxymethylpyrimidine phosphate (HMP-P) moiety of thiamine from aminoimidazole ribotide (AIR) in a radical S-adenosyl-L-methionine (SAM)-dependent reaction.</text>
</comment>
<dbReference type="GO" id="GO:0009228">
    <property type="term" value="P:thiamine biosynthetic process"/>
    <property type="evidence" value="ECO:0007669"/>
    <property type="project" value="UniProtKB-UniRule"/>
</dbReference>
<dbReference type="Gene3D" id="3.20.20.540">
    <property type="entry name" value="Radical SAM ThiC family, central domain"/>
    <property type="match status" value="1"/>
</dbReference>
<feature type="binding site" evidence="10">
    <location>
        <position position="424"/>
    </location>
    <ligand>
        <name>[4Fe-4S] cluster</name>
        <dbReference type="ChEBI" id="CHEBI:49883"/>
        <note>4Fe-4S-S-AdoMet</note>
    </ligand>
</feature>
<feature type="binding site" evidence="10">
    <location>
        <position position="132"/>
    </location>
    <ligand>
        <name>substrate</name>
    </ligand>
</feature>
<evidence type="ECO:0000256" key="4">
    <source>
        <dbReference type="ARBA" id="ARBA00022723"/>
    </source>
</evidence>
<dbReference type="GO" id="GO:0009229">
    <property type="term" value="P:thiamine diphosphate biosynthetic process"/>
    <property type="evidence" value="ECO:0007669"/>
    <property type="project" value="UniProtKB-UniRule"/>
</dbReference>
<dbReference type="InterPro" id="IPR002817">
    <property type="entry name" value="ThiC/BzaA/B"/>
</dbReference>
<feature type="binding site" evidence="10">
    <location>
        <position position="300"/>
    </location>
    <ligand>
        <name>substrate</name>
    </ligand>
</feature>
<dbReference type="SFLD" id="SFLDF00407">
    <property type="entry name" value="phosphomethylpyrimidine_syntha"/>
    <property type="match status" value="1"/>
</dbReference>
<comment type="pathway">
    <text evidence="10">Cofactor biosynthesis; thiamine diphosphate biosynthesis.</text>
</comment>
<proteinExistence type="inferred from homology"/>
<keyword evidence="9 10" id="KW-0456">Lyase</keyword>
<dbReference type="NCBIfam" id="TIGR00190">
    <property type="entry name" value="thiC"/>
    <property type="match status" value="1"/>
</dbReference>
<feature type="binding site" evidence="10">
    <location>
        <position position="420"/>
    </location>
    <ligand>
        <name>[4Fe-4S] cluster</name>
        <dbReference type="ChEBI" id="CHEBI:49883"/>
        <note>4Fe-4S-S-AdoMet</note>
    </ligand>
</feature>
<dbReference type="Pfam" id="PF01964">
    <property type="entry name" value="ThiC_Rad_SAM"/>
    <property type="match status" value="1"/>
</dbReference>
<comment type="catalytic activity">
    <reaction evidence="10">
        <text>5-amino-1-(5-phospho-beta-D-ribosyl)imidazole + S-adenosyl-L-methionine = 4-amino-2-methyl-5-(phosphooxymethyl)pyrimidine + CO + 5'-deoxyadenosine + formate + L-methionine + 3 H(+)</text>
        <dbReference type="Rhea" id="RHEA:24840"/>
        <dbReference type="ChEBI" id="CHEBI:15378"/>
        <dbReference type="ChEBI" id="CHEBI:15740"/>
        <dbReference type="ChEBI" id="CHEBI:17245"/>
        <dbReference type="ChEBI" id="CHEBI:17319"/>
        <dbReference type="ChEBI" id="CHEBI:57844"/>
        <dbReference type="ChEBI" id="CHEBI:58354"/>
        <dbReference type="ChEBI" id="CHEBI:59789"/>
        <dbReference type="ChEBI" id="CHEBI:137981"/>
        <dbReference type="EC" id="4.1.99.17"/>
    </reaction>
</comment>
<comment type="cofactor">
    <cofactor evidence="10">
        <name>[4Fe-4S] cluster</name>
        <dbReference type="ChEBI" id="CHEBI:49883"/>
    </cofactor>
    <text evidence="10">Binds 1 [4Fe-4S] cluster per subunit. The cluster is coordinated with 3 cysteines and an exchangeable S-adenosyl-L-methionine.</text>
</comment>
<dbReference type="InterPro" id="IPR037509">
    <property type="entry name" value="ThiC"/>
</dbReference>
<dbReference type="AlphaFoldDB" id="A0A7R6PLI0"/>
<dbReference type="InterPro" id="IPR038521">
    <property type="entry name" value="ThiC/Bza_core_dom"/>
</dbReference>
<evidence type="ECO:0000256" key="8">
    <source>
        <dbReference type="ARBA" id="ARBA00023014"/>
    </source>
</evidence>
<feature type="binding site" evidence="10">
    <location>
        <begin position="234"/>
        <end position="237"/>
    </location>
    <ligand>
        <name>substrate</name>
    </ligand>
</feature>
<gene>
    <name evidence="10 11" type="primary">thiC</name>
    <name evidence="11" type="ORF">TTHT_0135</name>
</gene>
<dbReference type="Proteomes" id="UP000595564">
    <property type="component" value="Chromosome"/>
</dbReference>
<dbReference type="HAMAP" id="MF_00089">
    <property type="entry name" value="ThiC"/>
    <property type="match status" value="1"/>
</dbReference>
<dbReference type="FunFam" id="3.20.20.540:FF:000001">
    <property type="entry name" value="Phosphomethylpyrimidine synthase"/>
    <property type="match status" value="1"/>
</dbReference>
<reference evidence="11 12" key="1">
    <citation type="journal article" date="2012" name="Extremophiles">
        <title>Thermotomaculum hydrothermale gen. nov., sp. nov., a novel heterotrophic thermophile within the phylum Acidobacteria from a deep-sea hydrothermal vent chimney in the Southern Okinawa Trough.</title>
        <authorList>
            <person name="Izumi H."/>
            <person name="Nunoura T."/>
            <person name="Miyazaki M."/>
            <person name="Mino S."/>
            <person name="Toki T."/>
            <person name="Takai K."/>
            <person name="Sako Y."/>
            <person name="Sawabe T."/>
            <person name="Nakagawa S."/>
        </authorList>
    </citation>
    <scope>NUCLEOTIDE SEQUENCE [LARGE SCALE GENOMIC DNA]</scope>
    <source>
        <strain evidence="11 12">AC55</strain>
    </source>
</reference>
<dbReference type="NCBIfam" id="NF009895">
    <property type="entry name" value="PRK13352.1"/>
    <property type="match status" value="1"/>
</dbReference>
<evidence type="ECO:0000313" key="12">
    <source>
        <dbReference type="Proteomes" id="UP000595564"/>
    </source>
</evidence>
<name>A0A7R6PLI0_9BACT</name>
<dbReference type="GO" id="GO:0051539">
    <property type="term" value="F:4 iron, 4 sulfur cluster binding"/>
    <property type="evidence" value="ECO:0007669"/>
    <property type="project" value="UniProtKB-KW"/>
</dbReference>
<keyword evidence="7 10" id="KW-0408">Iron</keyword>
<feature type="binding site" evidence="10">
    <location>
        <position position="417"/>
    </location>
    <ligand>
        <name>[4Fe-4S] cluster</name>
        <dbReference type="ChEBI" id="CHEBI:49883"/>
        <note>4Fe-4S-S-AdoMet</note>
    </ligand>
</feature>
<dbReference type="Gene3D" id="6.10.250.620">
    <property type="match status" value="1"/>
</dbReference>
<evidence type="ECO:0000256" key="3">
    <source>
        <dbReference type="ARBA" id="ARBA00022691"/>
    </source>
</evidence>
<evidence type="ECO:0000256" key="5">
    <source>
        <dbReference type="ARBA" id="ARBA00022833"/>
    </source>
</evidence>
<feature type="binding site" evidence="10">
    <location>
        <begin position="193"/>
        <end position="195"/>
    </location>
    <ligand>
        <name>substrate</name>
    </ligand>
</feature>
<dbReference type="EMBL" id="AP017470">
    <property type="protein sequence ID" value="BBB31778.1"/>
    <property type="molecule type" value="Genomic_DNA"/>
</dbReference>
<protein>
    <recommendedName>
        <fullName evidence="10">Phosphomethylpyrimidine synthase</fullName>
        <ecNumber evidence="10">4.1.99.17</ecNumber>
    </recommendedName>
    <alternativeName>
        <fullName evidence="10">Hydroxymethylpyrimidine phosphate synthase</fullName>
        <shortName evidence="10">HMP-P synthase</shortName>
        <shortName evidence="10">HMP-phosphate synthase</shortName>
        <shortName evidence="10">HMPP synthase</shortName>
    </alternativeName>
    <alternativeName>
        <fullName evidence="10">Thiamine biosynthesis protein ThiC</fullName>
    </alternativeName>
</protein>
<feature type="binding site" evidence="10">
    <location>
        <position position="74"/>
    </location>
    <ligand>
        <name>substrate</name>
    </ligand>
</feature>
<feature type="binding site" evidence="10">
    <location>
        <position position="341"/>
    </location>
    <ligand>
        <name>Zn(2+)</name>
        <dbReference type="ChEBI" id="CHEBI:29105"/>
    </ligand>
</feature>
<evidence type="ECO:0000256" key="1">
    <source>
        <dbReference type="ARBA" id="ARBA00003175"/>
    </source>
</evidence>
<dbReference type="GO" id="GO:0005829">
    <property type="term" value="C:cytosol"/>
    <property type="evidence" value="ECO:0007669"/>
    <property type="project" value="TreeGrafter"/>
</dbReference>
<keyword evidence="4 10" id="KW-0479">Metal-binding</keyword>
<dbReference type="GO" id="GO:0008270">
    <property type="term" value="F:zinc ion binding"/>
    <property type="evidence" value="ECO:0007669"/>
    <property type="project" value="UniProtKB-UniRule"/>
</dbReference>
<organism evidence="11 12">
    <name type="scientific">Thermotomaculum hydrothermale</name>
    <dbReference type="NCBI Taxonomy" id="981385"/>
    <lineage>
        <taxon>Bacteria</taxon>
        <taxon>Pseudomonadati</taxon>
        <taxon>Acidobacteriota</taxon>
        <taxon>Holophagae</taxon>
        <taxon>Thermotomaculales</taxon>
        <taxon>Thermotomaculaceae</taxon>
        <taxon>Thermotomaculum</taxon>
    </lineage>
</organism>
<evidence type="ECO:0000256" key="10">
    <source>
        <dbReference type="HAMAP-Rule" id="MF_00089"/>
    </source>
</evidence>
<feature type="binding site" evidence="10">
    <location>
        <position position="171"/>
    </location>
    <ligand>
        <name>substrate</name>
    </ligand>
</feature>
<keyword evidence="3 10" id="KW-0949">S-adenosyl-L-methionine</keyword>
<dbReference type="KEGG" id="thyd:TTHT_0135"/>
<evidence type="ECO:0000256" key="6">
    <source>
        <dbReference type="ARBA" id="ARBA00022977"/>
    </source>
</evidence>
<keyword evidence="8 10" id="KW-0411">Iron-sulfur</keyword>
<feature type="binding site" evidence="10">
    <location>
        <position position="103"/>
    </location>
    <ligand>
        <name>substrate</name>
    </ligand>
</feature>
<feature type="binding site" evidence="10">
    <location>
        <position position="277"/>
    </location>
    <ligand>
        <name>Zn(2+)</name>
        <dbReference type="ChEBI" id="CHEBI:29105"/>
    </ligand>
</feature>